<sequence length="216" mass="24531">METGLMGSIYRFSDWVTKLFYVNLLWVAFSLLGLIAAGFFPATAAMFSVVRKWVLSETDIPVFKTFWTVYKQEFAKSNVLGYILSIAGYILYLDLMITKDAANPLLQLAYYPLLLVIVIFLLTACYIFPVFVHFETKLLQVFKNAFLIMITHPVISILMGIAAVVIYLINYLVPILIAVFGGSIFAFVVMWYCHFAFVKVQNQKELADSKEKQAAP</sequence>
<keyword evidence="1" id="KW-0812">Transmembrane</keyword>
<organism evidence="2 3">
    <name type="scientific">Virgibacillus oceani</name>
    <dbReference type="NCBI Taxonomy" id="1479511"/>
    <lineage>
        <taxon>Bacteria</taxon>
        <taxon>Bacillati</taxon>
        <taxon>Bacillota</taxon>
        <taxon>Bacilli</taxon>
        <taxon>Bacillales</taxon>
        <taxon>Bacillaceae</taxon>
        <taxon>Virgibacillus</taxon>
    </lineage>
</organism>
<reference evidence="2" key="1">
    <citation type="journal article" date="2014" name="Int. J. Syst. Evol. Microbiol.">
        <title>Complete genome sequence of Corynebacterium casei LMG S-19264T (=DSM 44701T), isolated from a smear-ripened cheese.</title>
        <authorList>
            <consortium name="US DOE Joint Genome Institute (JGI-PGF)"/>
            <person name="Walter F."/>
            <person name="Albersmeier A."/>
            <person name="Kalinowski J."/>
            <person name="Ruckert C."/>
        </authorList>
    </citation>
    <scope>NUCLEOTIDE SEQUENCE</scope>
    <source>
        <strain evidence="2">CGMCC 1.12754</strain>
    </source>
</reference>
<name>A0A917HAC6_9BACI</name>
<dbReference type="AlphaFoldDB" id="A0A917HAC6"/>
<dbReference type="Pfam" id="PF04854">
    <property type="entry name" value="DUF624"/>
    <property type="match status" value="1"/>
</dbReference>
<feature type="transmembrane region" description="Helical" evidence="1">
    <location>
        <begin position="20"/>
        <end position="42"/>
    </location>
</feature>
<feature type="transmembrane region" description="Helical" evidence="1">
    <location>
        <begin position="109"/>
        <end position="134"/>
    </location>
</feature>
<dbReference type="Proteomes" id="UP000622860">
    <property type="component" value="Unassembled WGS sequence"/>
</dbReference>
<keyword evidence="1" id="KW-0472">Membrane</keyword>
<keyword evidence="1" id="KW-1133">Transmembrane helix</keyword>
<evidence type="ECO:0008006" key="4">
    <source>
        <dbReference type="Google" id="ProtNLM"/>
    </source>
</evidence>
<accession>A0A917HAC6</accession>
<dbReference type="InterPro" id="IPR006938">
    <property type="entry name" value="DUF624"/>
</dbReference>
<evidence type="ECO:0000313" key="2">
    <source>
        <dbReference type="EMBL" id="GGG72753.1"/>
    </source>
</evidence>
<evidence type="ECO:0000256" key="1">
    <source>
        <dbReference type="SAM" id="Phobius"/>
    </source>
</evidence>
<evidence type="ECO:0000313" key="3">
    <source>
        <dbReference type="Proteomes" id="UP000622860"/>
    </source>
</evidence>
<proteinExistence type="predicted"/>
<reference evidence="2" key="2">
    <citation type="submission" date="2020-09" db="EMBL/GenBank/DDBJ databases">
        <authorList>
            <person name="Sun Q."/>
            <person name="Zhou Y."/>
        </authorList>
    </citation>
    <scope>NUCLEOTIDE SEQUENCE</scope>
    <source>
        <strain evidence="2">CGMCC 1.12754</strain>
    </source>
</reference>
<feature type="transmembrane region" description="Helical" evidence="1">
    <location>
        <begin position="79"/>
        <end position="97"/>
    </location>
</feature>
<feature type="transmembrane region" description="Helical" evidence="1">
    <location>
        <begin position="175"/>
        <end position="197"/>
    </location>
</feature>
<keyword evidence="3" id="KW-1185">Reference proteome</keyword>
<gene>
    <name evidence="2" type="primary">yesL</name>
    <name evidence="2" type="ORF">GCM10011398_16400</name>
</gene>
<dbReference type="RefSeq" id="WP_188454907.1">
    <property type="nucleotide sequence ID" value="NZ_BMFR01000005.1"/>
</dbReference>
<dbReference type="EMBL" id="BMFR01000005">
    <property type="protein sequence ID" value="GGG72753.1"/>
    <property type="molecule type" value="Genomic_DNA"/>
</dbReference>
<comment type="caution">
    <text evidence="2">The sequence shown here is derived from an EMBL/GenBank/DDBJ whole genome shotgun (WGS) entry which is preliminary data.</text>
</comment>
<feature type="transmembrane region" description="Helical" evidence="1">
    <location>
        <begin position="146"/>
        <end position="169"/>
    </location>
</feature>
<protein>
    <recommendedName>
        <fullName evidence="4">DUF624 domain-containing protein</fullName>
    </recommendedName>
</protein>